<name>A0A455SP70_9CHLR</name>
<proteinExistence type="predicted"/>
<protein>
    <submittedName>
        <fullName evidence="1">Uncharacterized protein</fullName>
    </submittedName>
</protein>
<reference evidence="1" key="1">
    <citation type="submission" date="2018-12" db="EMBL/GenBank/DDBJ databases">
        <title>Novel natural products biosynthetic potential of the class Ktedonobacteria.</title>
        <authorList>
            <person name="Zheng Y."/>
            <person name="Saitou A."/>
            <person name="Wang C.M."/>
            <person name="Toyoda A."/>
            <person name="Minakuchi Y."/>
            <person name="Sekiguchi Y."/>
            <person name="Ueda K."/>
            <person name="Takano H."/>
            <person name="Sakai Y."/>
            <person name="Yokota A."/>
            <person name="Yabe S."/>
        </authorList>
    </citation>
    <scope>NUCLEOTIDE SEQUENCE</scope>
    <source>
        <strain evidence="1">COM3</strain>
    </source>
</reference>
<organism evidence="1">
    <name type="scientific">Thermosporothrix sp. COM3</name>
    <dbReference type="NCBI Taxonomy" id="2490863"/>
    <lineage>
        <taxon>Bacteria</taxon>
        <taxon>Bacillati</taxon>
        <taxon>Chloroflexota</taxon>
        <taxon>Ktedonobacteria</taxon>
        <taxon>Ktedonobacterales</taxon>
        <taxon>Thermosporotrichaceae</taxon>
        <taxon>Thermosporothrix</taxon>
    </lineage>
</organism>
<dbReference type="EMBL" id="AP019376">
    <property type="protein sequence ID" value="BBH88779.1"/>
    <property type="molecule type" value="Genomic_DNA"/>
</dbReference>
<accession>A0A455SP70</accession>
<gene>
    <name evidence="1" type="ORF">KTC_35300</name>
</gene>
<evidence type="ECO:0000313" key="1">
    <source>
        <dbReference type="EMBL" id="BBH88779.1"/>
    </source>
</evidence>
<dbReference type="AlphaFoldDB" id="A0A455SP70"/>
<sequence length="63" mass="6495">MFISAFREPYEETLSYHTSSGIATGKAGSAASHLASEQVAGTAFCICVSFPCVMSATCAATLL</sequence>